<proteinExistence type="predicted"/>
<dbReference type="EMBL" id="HADX01008421">
    <property type="protein sequence ID" value="SBP30653.1"/>
    <property type="molecule type" value="Transcribed_RNA"/>
</dbReference>
<evidence type="ECO:0000313" key="1">
    <source>
        <dbReference type="EMBL" id="SBP30653.1"/>
    </source>
</evidence>
<name>A0A1A7YKD2_9TELE</name>
<feature type="non-terminal residue" evidence="1">
    <location>
        <position position="1"/>
    </location>
</feature>
<protein>
    <submittedName>
        <fullName evidence="1">Uncharacterized protein</fullName>
    </submittedName>
</protein>
<gene>
    <name evidence="1" type="primary">Nfu_g_1_018598</name>
</gene>
<reference evidence="1" key="2">
    <citation type="submission" date="2016-06" db="EMBL/GenBank/DDBJ databases">
        <title>The genome of a short-lived fish provides insights into sex chromosome evolution and the genetic control of aging.</title>
        <authorList>
            <person name="Reichwald K."/>
            <person name="Felder M."/>
            <person name="Petzold A."/>
            <person name="Koch P."/>
            <person name="Groth M."/>
            <person name="Platzer M."/>
        </authorList>
    </citation>
    <scope>NUCLEOTIDE SEQUENCE</scope>
    <source>
        <tissue evidence="1">Brain</tissue>
    </source>
</reference>
<sequence length="49" mass="5211">GSTTPQGSLQHSHPPTHTHIHMQVVINYNLATADLGRTYTGATSRQGGL</sequence>
<dbReference type="AlphaFoldDB" id="A0A1A7YKD2"/>
<feature type="non-terminal residue" evidence="1">
    <location>
        <position position="49"/>
    </location>
</feature>
<accession>A0A1A7YKD2</accession>
<reference evidence="1" key="1">
    <citation type="submission" date="2016-05" db="EMBL/GenBank/DDBJ databases">
        <authorList>
            <person name="Lavstsen T."/>
            <person name="Jespersen J.S."/>
        </authorList>
    </citation>
    <scope>NUCLEOTIDE SEQUENCE</scope>
    <source>
        <tissue evidence="1">Brain</tissue>
    </source>
</reference>
<organism evidence="1">
    <name type="scientific">Iconisemion striatum</name>
    <dbReference type="NCBI Taxonomy" id="60296"/>
    <lineage>
        <taxon>Eukaryota</taxon>
        <taxon>Metazoa</taxon>
        <taxon>Chordata</taxon>
        <taxon>Craniata</taxon>
        <taxon>Vertebrata</taxon>
        <taxon>Euteleostomi</taxon>
        <taxon>Actinopterygii</taxon>
        <taxon>Neopterygii</taxon>
        <taxon>Teleostei</taxon>
        <taxon>Neoteleostei</taxon>
        <taxon>Acanthomorphata</taxon>
        <taxon>Ovalentaria</taxon>
        <taxon>Atherinomorphae</taxon>
        <taxon>Cyprinodontiformes</taxon>
        <taxon>Nothobranchiidae</taxon>
        <taxon>Iconisemion</taxon>
    </lineage>
</organism>